<accession>Q6H0Z0</accession>
<geneLocation type="plasmid" evidence="2">
    <name>pTC</name>
</geneLocation>
<dbReference type="EMBL" id="AY517480">
    <property type="protein sequence ID" value="AAT46506.1"/>
    <property type="molecule type" value="Genomic_DNA"/>
</dbReference>
<dbReference type="AlphaFoldDB" id="Q6H0Z0"/>
<reference evidence="2" key="1">
    <citation type="submission" date="2004-01" db="EMBL/GenBank/DDBJ databases">
        <title>Plasmid pTC and its variants of hyperthermoacidophilic archaeon Sulfolobus tengchongensis.</title>
        <authorList>
            <person name="Xiang X."/>
            <person name="Huang L."/>
        </authorList>
    </citation>
    <scope>NUCLEOTIDE SEQUENCE</scope>
    <source>
        <plasmid evidence="2">pTC</plasmid>
    </source>
</reference>
<protein>
    <submittedName>
        <fullName evidence="2">Uncharacterized protein</fullName>
    </submittedName>
</protein>
<name>Q6H0Z0_9CREN</name>
<proteinExistence type="predicted"/>
<sequence>MNARACPNSQKIGDPGRLNFCYVDMQFIAIDWGVKSEVCEIVEHCPRQDGQSVYEDIVIGEVGEGEPSPPPTLLHEDPPLREDIKEEVRGSRKDAQDQENWIPLEEGERDSWYQAPGDAPEESVSPRSPAYVTSLDLMAQPVYEGVGHPRDKEGEDQGGVEA</sequence>
<feature type="region of interest" description="Disordered" evidence="1">
    <location>
        <begin position="86"/>
        <end position="162"/>
    </location>
</feature>
<keyword evidence="2" id="KW-0614">Plasmid</keyword>
<evidence type="ECO:0000313" key="2">
    <source>
        <dbReference type="EMBL" id="AAT46506.1"/>
    </source>
</evidence>
<organism evidence="2">
    <name type="scientific">Sulfolobus tengchongensis</name>
    <dbReference type="NCBI Taxonomy" id="207809"/>
    <lineage>
        <taxon>Archaea</taxon>
        <taxon>Thermoproteota</taxon>
        <taxon>Thermoprotei</taxon>
        <taxon>Sulfolobales</taxon>
        <taxon>Sulfolobaceae</taxon>
        <taxon>Sulfolobus</taxon>
    </lineage>
</organism>
<evidence type="ECO:0000256" key="1">
    <source>
        <dbReference type="SAM" id="MobiDB-lite"/>
    </source>
</evidence>
<feature type="region of interest" description="Disordered" evidence="1">
    <location>
        <begin position="61"/>
        <end position="80"/>
    </location>
</feature>
<feature type="compositionally biased region" description="Basic and acidic residues" evidence="1">
    <location>
        <begin position="86"/>
        <end position="96"/>
    </location>
</feature>